<name>A0A1U9LH73_9PROT</name>
<proteinExistence type="predicted"/>
<dbReference type="EMBL" id="CP014687">
    <property type="protein sequence ID" value="AQT05747.1"/>
    <property type="molecule type" value="Genomic_DNA"/>
</dbReference>
<keyword evidence="1" id="KW-0812">Transmembrane</keyword>
<dbReference type="AlphaFoldDB" id="A0A1U9LH73"/>
<organism evidence="2 3">
    <name type="scientific">Acetobacter persici</name>
    <dbReference type="NCBI Taxonomy" id="1076596"/>
    <lineage>
        <taxon>Bacteria</taxon>
        <taxon>Pseudomonadati</taxon>
        <taxon>Pseudomonadota</taxon>
        <taxon>Alphaproteobacteria</taxon>
        <taxon>Acetobacterales</taxon>
        <taxon>Acetobacteraceae</taxon>
        <taxon>Acetobacter</taxon>
    </lineage>
</organism>
<evidence type="ECO:0000313" key="2">
    <source>
        <dbReference type="EMBL" id="AQT05747.1"/>
    </source>
</evidence>
<keyword evidence="1" id="KW-0472">Membrane</keyword>
<dbReference type="KEGG" id="aper:A0U91_13960"/>
<evidence type="ECO:0000313" key="3">
    <source>
        <dbReference type="Proteomes" id="UP000189055"/>
    </source>
</evidence>
<keyword evidence="1" id="KW-1133">Transmembrane helix</keyword>
<dbReference type="STRING" id="1076596.A0U91_13960"/>
<reference evidence="2 3" key="1">
    <citation type="submission" date="2016-03" db="EMBL/GenBank/DDBJ databases">
        <title>Acetic acid bacteria sequencing.</title>
        <authorList>
            <person name="Brandt J."/>
            <person name="Jakob F."/>
            <person name="Vogel R.F."/>
        </authorList>
    </citation>
    <scope>NUCLEOTIDE SEQUENCE [LARGE SCALE GENOMIC DNA]</scope>
    <source>
        <strain evidence="2 3">TMW2.1084</strain>
    </source>
</reference>
<gene>
    <name evidence="2" type="ORF">A0U91_13960</name>
</gene>
<evidence type="ECO:0000256" key="1">
    <source>
        <dbReference type="SAM" id="Phobius"/>
    </source>
</evidence>
<protein>
    <submittedName>
        <fullName evidence="2">Uncharacterized protein</fullName>
    </submittedName>
</protein>
<accession>A0A1U9LH73</accession>
<sequence length="72" mass="8128">MLLLLERSVNLKKLDYATVDRLAALFTINVSIMFNATTTSFMITIYFQATAIGQYLYDAPVSGTTHNYDSLR</sequence>
<dbReference type="Proteomes" id="UP000189055">
    <property type="component" value="Chromosome"/>
</dbReference>
<feature type="transmembrane region" description="Helical" evidence="1">
    <location>
        <begin position="22"/>
        <end position="47"/>
    </location>
</feature>